<dbReference type="HOGENOM" id="CLU_178572_0_0_5"/>
<sequence>MIALVEPMATEAYCQAVTVNTGMGGEHGTLVFIREQLVAVLVQIGANQDLEQKLHGKWFLEAGFGPCQDWNNGLVFASRDEAVAWVREQVLTDGPAANWGAS</sequence>
<dbReference type="EMBL" id="CP001349">
    <property type="protein sequence ID" value="ACL57080.1"/>
    <property type="molecule type" value="Genomic_DNA"/>
</dbReference>
<protein>
    <submittedName>
        <fullName evidence="1">Uncharacterized protein</fullName>
    </submittedName>
</protein>
<gene>
    <name evidence="1" type="ordered locus">Mnod_2095</name>
</gene>
<dbReference type="Proteomes" id="UP000008207">
    <property type="component" value="Chromosome"/>
</dbReference>
<reference evidence="1 2" key="1">
    <citation type="submission" date="2009-01" db="EMBL/GenBank/DDBJ databases">
        <title>Complete sequence of chromosome of Methylobacterium nodulans ORS 2060.</title>
        <authorList>
            <consortium name="US DOE Joint Genome Institute"/>
            <person name="Lucas S."/>
            <person name="Copeland A."/>
            <person name="Lapidus A."/>
            <person name="Glavina del Rio T."/>
            <person name="Dalin E."/>
            <person name="Tice H."/>
            <person name="Bruce D."/>
            <person name="Goodwin L."/>
            <person name="Pitluck S."/>
            <person name="Sims D."/>
            <person name="Brettin T."/>
            <person name="Detter J.C."/>
            <person name="Han C."/>
            <person name="Larimer F."/>
            <person name="Land M."/>
            <person name="Hauser L."/>
            <person name="Kyrpides N."/>
            <person name="Ivanova N."/>
            <person name="Marx C.J."/>
            <person name="Richardson P."/>
        </authorList>
    </citation>
    <scope>NUCLEOTIDE SEQUENCE [LARGE SCALE GENOMIC DNA]</scope>
    <source>
        <strain evidence="2">LMG 21967 / CNCM I-2342 / ORS 2060</strain>
    </source>
</reference>
<dbReference type="KEGG" id="mno:Mnod_2095"/>
<dbReference type="RefSeq" id="WP_015928767.1">
    <property type="nucleotide sequence ID" value="NC_011894.1"/>
</dbReference>
<keyword evidence="2" id="KW-1185">Reference proteome</keyword>
<organism evidence="1 2">
    <name type="scientific">Methylobacterium nodulans (strain LMG 21967 / CNCM I-2342 / ORS 2060)</name>
    <dbReference type="NCBI Taxonomy" id="460265"/>
    <lineage>
        <taxon>Bacteria</taxon>
        <taxon>Pseudomonadati</taxon>
        <taxon>Pseudomonadota</taxon>
        <taxon>Alphaproteobacteria</taxon>
        <taxon>Hyphomicrobiales</taxon>
        <taxon>Methylobacteriaceae</taxon>
        <taxon>Methylobacterium</taxon>
    </lineage>
</organism>
<dbReference type="AlphaFoldDB" id="B8IUL2"/>
<evidence type="ECO:0000313" key="2">
    <source>
        <dbReference type="Proteomes" id="UP000008207"/>
    </source>
</evidence>
<accession>B8IUL2</accession>
<proteinExistence type="predicted"/>
<name>B8IUL2_METNO</name>
<evidence type="ECO:0000313" key="1">
    <source>
        <dbReference type="EMBL" id="ACL57080.1"/>
    </source>
</evidence>
<dbReference type="eggNOG" id="ENOG502ZKIT">
    <property type="taxonomic scope" value="Bacteria"/>
</dbReference>